<comment type="caution">
    <text evidence="2">The sequence shown here is derived from an EMBL/GenBank/DDBJ whole genome shotgun (WGS) entry which is preliminary data.</text>
</comment>
<organism evidence="2 3">
    <name type="scientific">Levilactobacillus acidifarinae DSM 19394 = JCM 15949</name>
    <dbReference type="NCBI Taxonomy" id="1423715"/>
    <lineage>
        <taxon>Bacteria</taxon>
        <taxon>Bacillati</taxon>
        <taxon>Bacillota</taxon>
        <taxon>Bacilli</taxon>
        <taxon>Lactobacillales</taxon>
        <taxon>Lactobacillaceae</taxon>
        <taxon>Levilactobacillus</taxon>
    </lineage>
</organism>
<protein>
    <submittedName>
        <fullName evidence="2">Uncharacterized protein</fullName>
    </submittedName>
</protein>
<dbReference type="AlphaFoldDB" id="A0A0R1LF98"/>
<keyword evidence="1" id="KW-1133">Transmembrane helix</keyword>
<dbReference type="Proteomes" id="UP000051955">
    <property type="component" value="Unassembled WGS sequence"/>
</dbReference>
<reference evidence="2 3" key="1">
    <citation type="journal article" date="2015" name="Genome Announc.">
        <title>Expanding the biotechnology potential of lactobacilli through comparative genomics of 213 strains and associated genera.</title>
        <authorList>
            <person name="Sun Z."/>
            <person name="Harris H.M."/>
            <person name="McCann A."/>
            <person name="Guo C."/>
            <person name="Argimon S."/>
            <person name="Zhang W."/>
            <person name="Yang X."/>
            <person name="Jeffery I.B."/>
            <person name="Cooney J.C."/>
            <person name="Kagawa T.F."/>
            <person name="Liu W."/>
            <person name="Song Y."/>
            <person name="Salvetti E."/>
            <person name="Wrobel A."/>
            <person name="Rasinkangas P."/>
            <person name="Parkhill J."/>
            <person name="Rea M.C."/>
            <person name="O'Sullivan O."/>
            <person name="Ritari J."/>
            <person name="Douillard F.P."/>
            <person name="Paul Ross R."/>
            <person name="Yang R."/>
            <person name="Briner A.E."/>
            <person name="Felis G.E."/>
            <person name="de Vos W.M."/>
            <person name="Barrangou R."/>
            <person name="Klaenhammer T.R."/>
            <person name="Caufield P.W."/>
            <person name="Cui Y."/>
            <person name="Zhang H."/>
            <person name="O'Toole P.W."/>
        </authorList>
    </citation>
    <scope>NUCLEOTIDE SEQUENCE [LARGE SCALE GENOMIC DNA]</scope>
    <source>
        <strain evidence="2 3">DSM 19394</strain>
    </source>
</reference>
<name>A0A0R1LF98_9LACO</name>
<gene>
    <name evidence="2" type="ORF">FD25_GL000435</name>
</gene>
<dbReference type="EMBL" id="AZDV01000026">
    <property type="protein sequence ID" value="KRK94470.1"/>
    <property type="molecule type" value="Genomic_DNA"/>
</dbReference>
<sequence length="76" mass="8090">MVGATNIRGIGGIEMKKDTLVLIVMVVLSVLLLSLVLMKSLLWAVGFPVAFAALGVLCYGGEALLMKSKNNNQRQA</sequence>
<proteinExistence type="predicted"/>
<evidence type="ECO:0000256" key="1">
    <source>
        <dbReference type="SAM" id="Phobius"/>
    </source>
</evidence>
<keyword evidence="1" id="KW-0472">Membrane</keyword>
<dbReference type="STRING" id="1423715.FD25_GL000435"/>
<feature type="transmembrane region" description="Helical" evidence="1">
    <location>
        <begin position="20"/>
        <end position="37"/>
    </location>
</feature>
<keyword evidence="3" id="KW-1185">Reference proteome</keyword>
<keyword evidence="1" id="KW-0812">Transmembrane</keyword>
<evidence type="ECO:0000313" key="3">
    <source>
        <dbReference type="Proteomes" id="UP000051955"/>
    </source>
</evidence>
<dbReference type="PATRIC" id="fig|1423715.3.peg.452"/>
<evidence type="ECO:0000313" key="2">
    <source>
        <dbReference type="EMBL" id="KRK94470.1"/>
    </source>
</evidence>
<feature type="transmembrane region" description="Helical" evidence="1">
    <location>
        <begin position="43"/>
        <end position="65"/>
    </location>
</feature>
<accession>A0A0R1LF98</accession>